<comment type="caution">
    <text evidence="6">The sequence shown here is derived from an EMBL/GenBank/DDBJ whole genome shotgun (WGS) entry which is preliminary data.</text>
</comment>
<keyword evidence="2" id="KW-0597">Phosphoprotein</keyword>
<dbReference type="InterPro" id="IPR009081">
    <property type="entry name" value="PP-bd_ACP"/>
</dbReference>
<feature type="domain" description="Carrier" evidence="4">
    <location>
        <begin position="1159"/>
        <end position="1234"/>
    </location>
</feature>
<evidence type="ECO:0000313" key="6">
    <source>
        <dbReference type="EMBL" id="OMF10818.1"/>
    </source>
</evidence>
<evidence type="ECO:0000259" key="4">
    <source>
        <dbReference type="PROSITE" id="PS50075"/>
    </source>
</evidence>
<dbReference type="InterPro" id="IPR014031">
    <property type="entry name" value="Ketoacyl_synth_C"/>
</dbReference>
<dbReference type="OrthoDB" id="9765680at2"/>
<dbReference type="InterPro" id="IPR036736">
    <property type="entry name" value="ACP-like_sf"/>
</dbReference>
<dbReference type="AlphaFoldDB" id="A0A1R1BM22"/>
<dbReference type="PROSITE" id="PS50075">
    <property type="entry name" value="CARRIER"/>
    <property type="match status" value="1"/>
</dbReference>
<dbReference type="InterPro" id="IPR042104">
    <property type="entry name" value="PKS_dehydratase_sf"/>
</dbReference>
<organism evidence="6 7">
    <name type="scientific">Paenibacillus amylolyticus</name>
    <dbReference type="NCBI Taxonomy" id="1451"/>
    <lineage>
        <taxon>Bacteria</taxon>
        <taxon>Bacillati</taxon>
        <taxon>Bacillota</taxon>
        <taxon>Bacilli</taxon>
        <taxon>Bacillales</taxon>
        <taxon>Paenibacillaceae</taxon>
        <taxon>Paenibacillus</taxon>
    </lineage>
</organism>
<dbReference type="InterPro" id="IPR002347">
    <property type="entry name" value="SDR_fam"/>
</dbReference>
<dbReference type="InterPro" id="IPR032821">
    <property type="entry name" value="PKS_assoc"/>
</dbReference>
<dbReference type="SMART" id="SM00825">
    <property type="entry name" value="PKS_KS"/>
    <property type="match status" value="1"/>
</dbReference>
<evidence type="ECO:0000256" key="2">
    <source>
        <dbReference type="ARBA" id="ARBA00022553"/>
    </source>
</evidence>
<dbReference type="PANTHER" id="PTHR43775">
    <property type="entry name" value="FATTY ACID SYNTHASE"/>
    <property type="match status" value="1"/>
</dbReference>
<dbReference type="InterPro" id="IPR057326">
    <property type="entry name" value="KR_dom"/>
</dbReference>
<sequence>MSLGDIAIIGMDLALPGCGNMNDVWNKIRDKRISVGKFPNNRHAQIGELVDADIFMPGSYLEHIDQFDHKYFNIAQKSADYMDPNQRMTLLSATRALNDADCLEHIRGTQTSVYASVNSTQQYQYQLLLQQRRLKPDLLGMLNSTISSRIQYIYDLRGASIMTDTACSSSLVSIIQASNDLRQGIIDQAIVVSSNLYVKPGYKSDKLVDILATDARTRTFDDRSTGTSIGEGVGSVILKRKEDAERDGNFIYGLIRSYAMNNDGQTMNMSSPNPDAQERLIEQAWAPLQNEMQQLAFIEAHGTGTAIGDTIEFESLSNYFSERVKTKQKIALTACKSNFGHLDVTSGLFSLIKSALSLRNRLVLPHPDFQIPNEEIDFETSAFYIPDRSVPLEEYALAGISSFGMTGTNAHVILQQYSCSVPSKVKELPLNLKSYWFPLDENSFTVQDDLQRLETDEWLIVQFPLHSKRQWEIHEHQFNGKHLLVGTSIFEMIAQGLGCTPYNLEQYDINGLHIMNQMAVQDGPLTVLFKLDKKTLKVVVTYTTAGVLKTWLQFELHDKSSRHKPVIRTANELDQAIRAGELMEVAVTSQVGGEGGEDIAVSRRWDVVDRLWTNQEHTRAVVKLRPPSDYKVEFSMYNFYPSILDPAFNALNRMAEPEQIVFPWYWTDIRFEQFALIGEEFYSEIELVDRTMDERGNVILSLNIRLFDGQWNLILSADHYKVKNALNKEESSSYFKQKEIIPATFPHHSYSASEAIHFVHESLRSQLEIDSPIAYFTDLAEISEKAMELREKGIIKHVYLWDRNYTDIDRIADETYTLGKVLIDLNQILHMKKFYYVNSGVLGYTGKKSEYAKMNALNRSIAMGAYALRLEVNSEVIVVDTDHTYSTDVGRVDYGSEQHIIHREGKFYILRLKNLKLDESSQDKFSEGTTVLIVGASSGIGEAYTRNLADRYADIQIIAAGRRAAWDGLPLRDNVSYLKLDISNEEEVSALAAQYHGKLDYILNFAGEPAQGLFITKSRNEFCSKTRGKIEGSYLLGMYFPEAKEIIHFSSLAGVIGAMGQAEYSMANAYQSGLPLTNTNVRVLNLTGWQDVGMSAGMEDYYFEKLTSADGIPLLNLFIQSNTKSASIFKLKRVADEYSSLFSPVLKMQKKEQVEKVSVGSNRVEDHIVAAWQRTLGEDDYDYNVSFFEQGGDSITIVHLCDELNLAFPGQFDVTTLFSIATIQGQVDLINQLDNQEAMAEQSDGHYDAAEMLAFLNK</sequence>
<proteinExistence type="predicted"/>
<dbReference type="PRINTS" id="PR00081">
    <property type="entry name" value="GDHRDH"/>
</dbReference>
<evidence type="ECO:0000259" key="5">
    <source>
        <dbReference type="PROSITE" id="PS52004"/>
    </source>
</evidence>
<dbReference type="InterPro" id="IPR020841">
    <property type="entry name" value="PKS_Beta-ketoAc_synthase_dom"/>
</dbReference>
<dbReference type="Gene3D" id="3.40.47.10">
    <property type="match status" value="1"/>
</dbReference>
<dbReference type="Gene3D" id="1.10.1200.10">
    <property type="entry name" value="ACP-like"/>
    <property type="match status" value="1"/>
</dbReference>
<dbReference type="GO" id="GO:0004312">
    <property type="term" value="F:fatty acid synthase activity"/>
    <property type="evidence" value="ECO:0007669"/>
    <property type="project" value="TreeGrafter"/>
</dbReference>
<dbReference type="InterPro" id="IPR014030">
    <property type="entry name" value="Ketoacyl_synth_N"/>
</dbReference>
<dbReference type="Gene3D" id="3.10.129.110">
    <property type="entry name" value="Polyketide synthase dehydratase"/>
    <property type="match status" value="1"/>
</dbReference>
<dbReference type="Gene3D" id="3.40.50.720">
    <property type="entry name" value="NAD(P)-binding Rossmann-like Domain"/>
    <property type="match status" value="1"/>
</dbReference>
<dbReference type="Proteomes" id="UP000187134">
    <property type="component" value="Unassembled WGS sequence"/>
</dbReference>
<dbReference type="Pfam" id="PF00550">
    <property type="entry name" value="PP-binding"/>
    <property type="match status" value="1"/>
</dbReference>
<dbReference type="Pfam" id="PF16197">
    <property type="entry name" value="KAsynt_C_assoc"/>
    <property type="match status" value="1"/>
</dbReference>
<dbReference type="InterPro" id="IPR050091">
    <property type="entry name" value="PKS_NRPS_Biosynth_Enz"/>
</dbReference>
<feature type="domain" description="Ketosynthase family 3 (KS3)" evidence="5">
    <location>
        <begin position="3"/>
        <end position="416"/>
    </location>
</feature>
<accession>A0A1R1BM22</accession>
<keyword evidence="3" id="KW-0808">Transferase</keyword>
<dbReference type="InterPro" id="IPR013968">
    <property type="entry name" value="PKS_KR"/>
</dbReference>
<dbReference type="PANTHER" id="PTHR43775:SF51">
    <property type="entry name" value="INACTIVE PHENOLPHTHIOCEROL SYNTHESIS POLYKETIDE SYNTHASE TYPE I PKS1-RELATED"/>
    <property type="match status" value="1"/>
</dbReference>
<dbReference type="SUPFAM" id="SSF51735">
    <property type="entry name" value="NAD(P)-binding Rossmann-fold domains"/>
    <property type="match status" value="1"/>
</dbReference>
<reference evidence="6 7" key="1">
    <citation type="submission" date="2016-11" db="EMBL/GenBank/DDBJ databases">
        <title>Paenibacillus species isolates.</title>
        <authorList>
            <person name="Beno S.M."/>
        </authorList>
    </citation>
    <scope>NUCLEOTIDE SEQUENCE [LARGE SCALE GENOMIC DNA]</scope>
    <source>
        <strain evidence="6 7">FSL H8-0246</strain>
    </source>
</reference>
<evidence type="ECO:0000256" key="1">
    <source>
        <dbReference type="ARBA" id="ARBA00022450"/>
    </source>
</evidence>
<gene>
    <name evidence="6" type="ORF">BK131_22710</name>
</gene>
<name>A0A1R1BM22_PAEAM</name>
<evidence type="ECO:0000256" key="3">
    <source>
        <dbReference type="ARBA" id="ARBA00022679"/>
    </source>
</evidence>
<keyword evidence="1" id="KW-0596">Phosphopantetheine</keyword>
<dbReference type="CDD" id="cd00833">
    <property type="entry name" value="PKS"/>
    <property type="match status" value="1"/>
</dbReference>
<dbReference type="Pfam" id="PF00109">
    <property type="entry name" value="ketoacyl-synt"/>
    <property type="match status" value="1"/>
</dbReference>
<dbReference type="GO" id="GO:0006633">
    <property type="term" value="P:fatty acid biosynthetic process"/>
    <property type="evidence" value="ECO:0007669"/>
    <property type="project" value="TreeGrafter"/>
</dbReference>
<dbReference type="Pfam" id="PF08659">
    <property type="entry name" value="KR"/>
    <property type="match status" value="1"/>
</dbReference>
<dbReference type="PROSITE" id="PS52004">
    <property type="entry name" value="KS3_2"/>
    <property type="match status" value="1"/>
</dbReference>
<dbReference type="EMBL" id="MRTJ01000012">
    <property type="protein sequence ID" value="OMF10818.1"/>
    <property type="molecule type" value="Genomic_DNA"/>
</dbReference>
<dbReference type="SMART" id="SM00822">
    <property type="entry name" value="PKS_KR"/>
    <property type="match status" value="1"/>
</dbReference>
<dbReference type="SUPFAM" id="SSF47336">
    <property type="entry name" value="ACP-like"/>
    <property type="match status" value="1"/>
</dbReference>
<dbReference type="Pfam" id="PF02801">
    <property type="entry name" value="Ketoacyl-synt_C"/>
    <property type="match status" value="1"/>
</dbReference>
<protein>
    <submittedName>
        <fullName evidence="6">Uncharacterized protein</fullName>
    </submittedName>
</protein>
<dbReference type="InterPro" id="IPR016039">
    <property type="entry name" value="Thiolase-like"/>
</dbReference>
<evidence type="ECO:0000313" key="7">
    <source>
        <dbReference type="Proteomes" id="UP000187134"/>
    </source>
</evidence>
<dbReference type="InterPro" id="IPR036291">
    <property type="entry name" value="NAD(P)-bd_dom_sf"/>
</dbReference>
<dbReference type="SUPFAM" id="SSF53901">
    <property type="entry name" value="Thiolase-like"/>
    <property type="match status" value="1"/>
</dbReference>
<dbReference type="RefSeq" id="WP_076333353.1">
    <property type="nucleotide sequence ID" value="NZ_MRTJ01000012.1"/>
</dbReference>